<dbReference type="GO" id="GO:0016020">
    <property type="term" value="C:membrane"/>
    <property type="evidence" value="ECO:0007669"/>
    <property type="project" value="UniProtKB-SubCell"/>
</dbReference>
<keyword evidence="10" id="KW-1185">Reference proteome</keyword>
<dbReference type="Proteomes" id="UP000019484">
    <property type="component" value="Unassembled WGS sequence"/>
</dbReference>
<feature type="transmembrane region" description="Helical" evidence="7">
    <location>
        <begin position="296"/>
        <end position="315"/>
    </location>
</feature>
<feature type="transmembrane region" description="Helical" evidence="7">
    <location>
        <begin position="161"/>
        <end position="181"/>
    </location>
</feature>
<gene>
    <name evidence="9" type="ORF">A1O1_03999</name>
</gene>
<keyword evidence="3 7" id="KW-0812">Transmembrane</keyword>
<evidence type="ECO:0000256" key="7">
    <source>
        <dbReference type="SAM" id="Phobius"/>
    </source>
</evidence>
<feature type="transmembrane region" description="Helical" evidence="7">
    <location>
        <begin position="230"/>
        <end position="260"/>
    </location>
</feature>
<feature type="transmembrane region" description="Helical" evidence="7">
    <location>
        <begin position="68"/>
        <end position="90"/>
    </location>
</feature>
<feature type="transmembrane region" description="Helical" evidence="7">
    <location>
        <begin position="96"/>
        <end position="118"/>
    </location>
</feature>
<dbReference type="AlphaFoldDB" id="W9YEF9"/>
<dbReference type="InterPro" id="IPR020846">
    <property type="entry name" value="MFS_dom"/>
</dbReference>
<accession>W9YEF9</accession>
<feature type="transmembrane region" description="Helical" evidence="7">
    <location>
        <begin position="130"/>
        <end position="149"/>
    </location>
</feature>
<dbReference type="RefSeq" id="XP_007723087.1">
    <property type="nucleotide sequence ID" value="XM_007724897.1"/>
</dbReference>
<dbReference type="InterPro" id="IPR011701">
    <property type="entry name" value="MFS"/>
</dbReference>
<evidence type="ECO:0000256" key="1">
    <source>
        <dbReference type="ARBA" id="ARBA00004141"/>
    </source>
</evidence>
<keyword evidence="2" id="KW-0813">Transport</keyword>
<dbReference type="InterPro" id="IPR036259">
    <property type="entry name" value="MFS_trans_sf"/>
</dbReference>
<dbReference type="STRING" id="1182541.W9YEF9"/>
<evidence type="ECO:0000256" key="2">
    <source>
        <dbReference type="ARBA" id="ARBA00022448"/>
    </source>
</evidence>
<dbReference type="GeneID" id="19158886"/>
<protein>
    <recommendedName>
        <fullName evidence="8">Major facilitator superfamily (MFS) profile domain-containing protein</fullName>
    </recommendedName>
</protein>
<reference evidence="9 10" key="1">
    <citation type="submission" date="2013-03" db="EMBL/GenBank/DDBJ databases">
        <title>The Genome Sequence of Capronia coronata CBS 617.96.</title>
        <authorList>
            <consortium name="The Broad Institute Genomics Platform"/>
            <person name="Cuomo C."/>
            <person name="de Hoog S."/>
            <person name="Gorbushina A."/>
            <person name="Walker B."/>
            <person name="Young S.K."/>
            <person name="Zeng Q."/>
            <person name="Gargeya S."/>
            <person name="Fitzgerald M."/>
            <person name="Haas B."/>
            <person name="Abouelleil A."/>
            <person name="Allen A.W."/>
            <person name="Alvarado L."/>
            <person name="Arachchi H.M."/>
            <person name="Berlin A.M."/>
            <person name="Chapman S.B."/>
            <person name="Gainer-Dewar J."/>
            <person name="Goldberg J."/>
            <person name="Griggs A."/>
            <person name="Gujja S."/>
            <person name="Hansen M."/>
            <person name="Howarth C."/>
            <person name="Imamovic A."/>
            <person name="Ireland A."/>
            <person name="Larimer J."/>
            <person name="McCowan C."/>
            <person name="Murphy C."/>
            <person name="Pearson M."/>
            <person name="Poon T.W."/>
            <person name="Priest M."/>
            <person name="Roberts A."/>
            <person name="Saif S."/>
            <person name="Shea T."/>
            <person name="Sisk P."/>
            <person name="Sykes S."/>
            <person name="Wortman J."/>
            <person name="Nusbaum C."/>
            <person name="Birren B."/>
        </authorList>
    </citation>
    <scope>NUCLEOTIDE SEQUENCE [LARGE SCALE GENOMIC DNA]</scope>
    <source>
        <strain evidence="9 10">CBS 617.96</strain>
    </source>
</reference>
<dbReference type="PANTHER" id="PTHR43791:SF103">
    <property type="entry name" value="MAJOR FACILITATOR SUPERFAMILY (MFS) PROFILE DOMAIN-CONTAINING PROTEIN-RELATED"/>
    <property type="match status" value="1"/>
</dbReference>
<feature type="transmembrane region" description="Helical" evidence="7">
    <location>
        <begin position="354"/>
        <end position="374"/>
    </location>
</feature>
<dbReference type="GO" id="GO:0022857">
    <property type="term" value="F:transmembrane transporter activity"/>
    <property type="evidence" value="ECO:0007669"/>
    <property type="project" value="InterPro"/>
</dbReference>
<proteinExistence type="inferred from homology"/>
<dbReference type="EMBL" id="AMWN01000003">
    <property type="protein sequence ID" value="EXJ90893.1"/>
    <property type="molecule type" value="Genomic_DNA"/>
</dbReference>
<dbReference type="Pfam" id="PF07690">
    <property type="entry name" value="MFS_1"/>
    <property type="match status" value="1"/>
</dbReference>
<feature type="transmembrane region" description="Helical" evidence="7">
    <location>
        <begin position="386"/>
        <end position="409"/>
    </location>
</feature>
<dbReference type="SUPFAM" id="SSF103473">
    <property type="entry name" value="MFS general substrate transporter"/>
    <property type="match status" value="1"/>
</dbReference>
<organism evidence="9 10">
    <name type="scientific">Capronia coronata CBS 617.96</name>
    <dbReference type="NCBI Taxonomy" id="1182541"/>
    <lineage>
        <taxon>Eukaryota</taxon>
        <taxon>Fungi</taxon>
        <taxon>Dikarya</taxon>
        <taxon>Ascomycota</taxon>
        <taxon>Pezizomycotina</taxon>
        <taxon>Eurotiomycetes</taxon>
        <taxon>Chaetothyriomycetidae</taxon>
        <taxon>Chaetothyriales</taxon>
        <taxon>Herpotrichiellaceae</taxon>
        <taxon>Capronia</taxon>
    </lineage>
</organism>
<name>W9YEF9_9EURO</name>
<comment type="caution">
    <text evidence="9">The sequence shown here is derived from an EMBL/GenBank/DDBJ whole genome shotgun (WGS) entry which is preliminary data.</text>
</comment>
<dbReference type="PANTHER" id="PTHR43791">
    <property type="entry name" value="PERMEASE-RELATED"/>
    <property type="match status" value="1"/>
</dbReference>
<feature type="domain" description="Major facilitator superfamily (MFS) profile" evidence="8">
    <location>
        <begin position="1"/>
        <end position="450"/>
    </location>
</feature>
<feature type="transmembrane region" description="Helical" evidence="7">
    <location>
        <begin position="266"/>
        <end position="284"/>
    </location>
</feature>
<evidence type="ECO:0000259" key="8">
    <source>
        <dbReference type="PROSITE" id="PS50850"/>
    </source>
</evidence>
<dbReference type="PROSITE" id="PS50850">
    <property type="entry name" value="MFS"/>
    <property type="match status" value="1"/>
</dbReference>
<dbReference type="OrthoDB" id="6730379at2759"/>
<comment type="similarity">
    <text evidence="6">Belongs to the major facilitator superfamily. Allantoate permease family.</text>
</comment>
<dbReference type="HOGENOM" id="CLU_001265_0_5_1"/>
<evidence type="ECO:0000256" key="4">
    <source>
        <dbReference type="ARBA" id="ARBA00022989"/>
    </source>
</evidence>
<evidence type="ECO:0000256" key="6">
    <source>
        <dbReference type="ARBA" id="ARBA00037968"/>
    </source>
</evidence>
<dbReference type="Gene3D" id="1.20.1250.20">
    <property type="entry name" value="MFS general substrate transporter like domains"/>
    <property type="match status" value="1"/>
</dbReference>
<dbReference type="FunFam" id="1.20.1250.20:FF:000064">
    <property type="entry name" value="MFS allantoate transporter"/>
    <property type="match status" value="1"/>
</dbReference>
<evidence type="ECO:0000256" key="3">
    <source>
        <dbReference type="ARBA" id="ARBA00022692"/>
    </source>
</evidence>
<evidence type="ECO:0000313" key="9">
    <source>
        <dbReference type="EMBL" id="EXJ90893.1"/>
    </source>
</evidence>
<evidence type="ECO:0000256" key="5">
    <source>
        <dbReference type="ARBA" id="ARBA00023136"/>
    </source>
</evidence>
<keyword evidence="5 7" id="KW-0472">Membrane</keyword>
<comment type="subcellular location">
    <subcellularLocation>
        <location evidence="1">Membrane</location>
        <topology evidence="1">Multi-pass membrane protein</topology>
    </subcellularLocation>
</comment>
<feature type="transmembrane region" description="Helical" evidence="7">
    <location>
        <begin position="321"/>
        <end position="342"/>
    </location>
</feature>
<sequence>MIPLMGFCYMLQFMDKLALSQATQLGLLEDLKLHGAQYSWCSSIFYFGYIAWSWPTSYLIVRFPAGKYLGVTVFCWGGILMCHAACHSFAGLMATRFFLGVGEAAVAPGFALITGMFYTRKEQPARQGAWWVGNAIANMIGGLVAYGVGKITTSSLDHWKLLFLILGSVTAAYGVVLFLLLPDSPTKAIFLNEKESQIALSRTIENKTGLLDDNKFVRQQAIDALLDPQLWLLFLYTFTVNLANGGLTSFSTIVIAGFGFSRLNSLLVQMPLGAAQLIFLILTSGGASIIPSSRSLFMLLNTITSVVGMAMVYALDDRAGRLAGLCLSAVFACNIPLSLSLVSSNVGGFTKRSVVSTTMFVAYCVGNIAGPQFFLAREKPRYKTGLIASLSGLCLGAFFIACLLVYYIWENRRRDRRFGPAQRSSSVVEDLREDLAGKTDRQLTSFRYVI</sequence>
<dbReference type="eggNOG" id="KOG2533">
    <property type="taxonomic scope" value="Eukaryota"/>
</dbReference>
<feature type="transmembrane region" description="Helical" evidence="7">
    <location>
        <begin position="44"/>
        <end position="61"/>
    </location>
</feature>
<keyword evidence="4 7" id="KW-1133">Transmembrane helix</keyword>
<evidence type="ECO:0000313" key="10">
    <source>
        <dbReference type="Proteomes" id="UP000019484"/>
    </source>
</evidence>